<dbReference type="InParanoid" id="A0A166N5R1"/>
<dbReference type="STRING" id="1314781.A0A166N5R1"/>
<protein>
    <recommendedName>
        <fullName evidence="2">PB1 domain-containing protein</fullName>
    </recommendedName>
</protein>
<dbReference type="EMBL" id="KV426764">
    <property type="protein sequence ID" value="KZV78784.1"/>
    <property type="molecule type" value="Genomic_DNA"/>
</dbReference>
<accession>A0A166N5R1</accession>
<feature type="region of interest" description="Disordered" evidence="1">
    <location>
        <begin position="127"/>
        <end position="156"/>
    </location>
</feature>
<feature type="compositionally biased region" description="Polar residues" evidence="1">
    <location>
        <begin position="137"/>
        <end position="156"/>
    </location>
</feature>
<gene>
    <name evidence="3" type="ORF">EXIGLDRAFT_689583</name>
</gene>
<sequence>MHYASSMRTPSTTSSTRPDRPLVVKCKCNDLLRKITFSSARSVSMQLLQTRLEQCFMLSESAYTIQYTDDDGEVATLASEGDLTEAICYFQPSQRTSIGSIDSWQQRKLTMYIDIVLEDDRFSISDLGSESGGAVSRRTSLSQASHRSSMASNTRPGSLAPLGGWGHIAPLAAIAERGSNSNITPVSDEPPEDAQYSEDRERILQRAEALETFARIIRQHVEIDDRDWVRAMAYTHIGTDALDFVAATRSVSEGSQDGR</sequence>
<dbReference type="AlphaFoldDB" id="A0A166N5R1"/>
<dbReference type="InterPro" id="IPR000270">
    <property type="entry name" value="PB1_dom"/>
</dbReference>
<evidence type="ECO:0000259" key="2">
    <source>
        <dbReference type="PROSITE" id="PS51745"/>
    </source>
</evidence>
<dbReference type="Proteomes" id="UP000077266">
    <property type="component" value="Unassembled WGS sequence"/>
</dbReference>
<dbReference type="Gene3D" id="3.10.20.90">
    <property type="entry name" value="Phosphatidylinositol 3-kinase Catalytic Subunit, Chain A, domain 1"/>
    <property type="match status" value="1"/>
</dbReference>
<evidence type="ECO:0000313" key="3">
    <source>
        <dbReference type="EMBL" id="KZV78784.1"/>
    </source>
</evidence>
<proteinExistence type="predicted"/>
<keyword evidence="4" id="KW-1185">Reference proteome</keyword>
<name>A0A166N5R1_EXIGL</name>
<dbReference type="PROSITE" id="PS51745">
    <property type="entry name" value="PB1"/>
    <property type="match status" value="1"/>
</dbReference>
<dbReference type="SUPFAM" id="SSF54277">
    <property type="entry name" value="CAD &amp; PB1 domains"/>
    <property type="match status" value="1"/>
</dbReference>
<evidence type="ECO:0000256" key="1">
    <source>
        <dbReference type="SAM" id="MobiDB-lite"/>
    </source>
</evidence>
<dbReference type="InterPro" id="IPR053793">
    <property type="entry name" value="PB1-like"/>
</dbReference>
<organism evidence="3 4">
    <name type="scientific">Exidia glandulosa HHB12029</name>
    <dbReference type="NCBI Taxonomy" id="1314781"/>
    <lineage>
        <taxon>Eukaryota</taxon>
        <taxon>Fungi</taxon>
        <taxon>Dikarya</taxon>
        <taxon>Basidiomycota</taxon>
        <taxon>Agaricomycotina</taxon>
        <taxon>Agaricomycetes</taxon>
        <taxon>Auriculariales</taxon>
        <taxon>Exidiaceae</taxon>
        <taxon>Exidia</taxon>
    </lineage>
</organism>
<feature type="domain" description="PB1" evidence="2">
    <location>
        <begin position="21"/>
        <end position="116"/>
    </location>
</feature>
<evidence type="ECO:0000313" key="4">
    <source>
        <dbReference type="Proteomes" id="UP000077266"/>
    </source>
</evidence>
<reference evidence="3 4" key="1">
    <citation type="journal article" date="2016" name="Mol. Biol. Evol.">
        <title>Comparative Genomics of Early-Diverging Mushroom-Forming Fungi Provides Insights into the Origins of Lignocellulose Decay Capabilities.</title>
        <authorList>
            <person name="Nagy L.G."/>
            <person name="Riley R."/>
            <person name="Tritt A."/>
            <person name="Adam C."/>
            <person name="Daum C."/>
            <person name="Floudas D."/>
            <person name="Sun H."/>
            <person name="Yadav J.S."/>
            <person name="Pangilinan J."/>
            <person name="Larsson K.H."/>
            <person name="Matsuura K."/>
            <person name="Barry K."/>
            <person name="Labutti K."/>
            <person name="Kuo R."/>
            <person name="Ohm R.A."/>
            <person name="Bhattacharya S.S."/>
            <person name="Shirouzu T."/>
            <person name="Yoshinaga Y."/>
            <person name="Martin F.M."/>
            <person name="Grigoriev I.V."/>
            <person name="Hibbett D.S."/>
        </authorList>
    </citation>
    <scope>NUCLEOTIDE SEQUENCE [LARGE SCALE GENOMIC DNA]</scope>
    <source>
        <strain evidence="3 4">HHB12029</strain>
    </source>
</reference>
<dbReference type="Pfam" id="PF00564">
    <property type="entry name" value="PB1"/>
    <property type="match status" value="1"/>
</dbReference>
<dbReference type="OrthoDB" id="661148at2759"/>